<organism evidence="9 10">
    <name type="scientific">Galemys pyrenaicus</name>
    <name type="common">Iberian desman</name>
    <name type="synonym">Pyrenean desman</name>
    <dbReference type="NCBI Taxonomy" id="202257"/>
    <lineage>
        <taxon>Eukaryota</taxon>
        <taxon>Metazoa</taxon>
        <taxon>Chordata</taxon>
        <taxon>Craniata</taxon>
        <taxon>Vertebrata</taxon>
        <taxon>Euteleostomi</taxon>
        <taxon>Mammalia</taxon>
        <taxon>Eutheria</taxon>
        <taxon>Laurasiatheria</taxon>
        <taxon>Eulipotyphla</taxon>
        <taxon>Talpidae</taxon>
        <taxon>Galemys</taxon>
    </lineage>
</organism>
<dbReference type="EMBL" id="JAGFMF010011667">
    <property type="protein sequence ID" value="KAG8516810.1"/>
    <property type="molecule type" value="Genomic_DNA"/>
</dbReference>
<dbReference type="Pfam" id="PF00031">
    <property type="entry name" value="Cystatin"/>
    <property type="match status" value="1"/>
</dbReference>
<evidence type="ECO:0000256" key="5">
    <source>
        <dbReference type="ARBA" id="ARBA00022704"/>
    </source>
</evidence>
<evidence type="ECO:0000256" key="3">
    <source>
        <dbReference type="ARBA" id="ARBA00022525"/>
    </source>
</evidence>
<name>A0A8J6AEB8_GALPY</name>
<keyword evidence="5" id="KW-0789">Thiol protease inhibitor</keyword>
<accession>A0A8J6AEB8</accession>
<dbReference type="InterPro" id="IPR043250">
    <property type="entry name" value="CST9-like"/>
</dbReference>
<dbReference type="InterPro" id="IPR000010">
    <property type="entry name" value="Cystatin_dom"/>
</dbReference>
<evidence type="ECO:0000256" key="1">
    <source>
        <dbReference type="ARBA" id="ARBA00004613"/>
    </source>
</evidence>
<evidence type="ECO:0000256" key="7">
    <source>
        <dbReference type="SAM" id="SignalP"/>
    </source>
</evidence>
<evidence type="ECO:0000313" key="10">
    <source>
        <dbReference type="Proteomes" id="UP000700334"/>
    </source>
</evidence>
<dbReference type="Gene3D" id="3.10.450.10">
    <property type="match status" value="1"/>
</dbReference>
<dbReference type="GO" id="GO:0005615">
    <property type="term" value="C:extracellular space"/>
    <property type="evidence" value="ECO:0007669"/>
    <property type="project" value="TreeGrafter"/>
</dbReference>
<comment type="similarity">
    <text evidence="2">Belongs to the cystatin family.</text>
</comment>
<sequence>MPCQSQRWALAWAALLLLLRPQPPVTRGLTTQEEKDRDDKINLQDYFAATVEYALHMFNTQSKDTNAYRLVRVLNSWTEQIVGMIAFSMELLLRRTRCGKFEEDIDNCPFQSSRQLNNLLNPRRKVGMEPLLELEPNITFTCFFTISTQPWETSFELLNKTCLEGFH</sequence>
<evidence type="ECO:0000256" key="2">
    <source>
        <dbReference type="ARBA" id="ARBA00009403"/>
    </source>
</evidence>
<dbReference type="PANTHER" id="PTHR46945">
    <property type="entry name" value="CYSTATIN-9-LIKE"/>
    <property type="match status" value="1"/>
</dbReference>
<evidence type="ECO:0000259" key="8">
    <source>
        <dbReference type="Pfam" id="PF00031"/>
    </source>
</evidence>
<evidence type="ECO:0000256" key="4">
    <source>
        <dbReference type="ARBA" id="ARBA00022690"/>
    </source>
</evidence>
<evidence type="ECO:0000256" key="6">
    <source>
        <dbReference type="ARBA" id="ARBA00022729"/>
    </source>
</evidence>
<keyword evidence="3" id="KW-0964">Secreted</keyword>
<keyword evidence="4" id="KW-0646">Protease inhibitor</keyword>
<proteinExistence type="inferred from homology"/>
<protein>
    <submittedName>
        <fullName evidence="9">Cystatin-9-like</fullName>
    </submittedName>
</protein>
<dbReference type="OrthoDB" id="9626110at2759"/>
<dbReference type="Proteomes" id="UP000700334">
    <property type="component" value="Unassembled WGS sequence"/>
</dbReference>
<dbReference type="PANTHER" id="PTHR46945:SF1">
    <property type="entry name" value="CYSTATIN-9-LIKE"/>
    <property type="match status" value="1"/>
</dbReference>
<dbReference type="GO" id="GO:0019730">
    <property type="term" value="P:antimicrobial humoral response"/>
    <property type="evidence" value="ECO:0007669"/>
    <property type="project" value="TreeGrafter"/>
</dbReference>
<dbReference type="AlphaFoldDB" id="A0A8J6AEB8"/>
<keyword evidence="10" id="KW-1185">Reference proteome</keyword>
<evidence type="ECO:0000313" key="9">
    <source>
        <dbReference type="EMBL" id="KAG8516810.1"/>
    </source>
</evidence>
<keyword evidence="6 7" id="KW-0732">Signal</keyword>
<comment type="caution">
    <text evidence="9">The sequence shown here is derived from an EMBL/GenBank/DDBJ whole genome shotgun (WGS) entry which is preliminary data.</text>
</comment>
<gene>
    <name evidence="9" type="ORF">J0S82_015598</name>
</gene>
<dbReference type="InterPro" id="IPR046350">
    <property type="entry name" value="Cystatin_sf"/>
</dbReference>
<feature type="signal peptide" evidence="7">
    <location>
        <begin position="1"/>
        <end position="28"/>
    </location>
</feature>
<feature type="domain" description="Cystatin" evidence="8">
    <location>
        <begin position="49"/>
        <end position="115"/>
    </location>
</feature>
<dbReference type="GO" id="GO:0004869">
    <property type="term" value="F:cysteine-type endopeptidase inhibitor activity"/>
    <property type="evidence" value="ECO:0007669"/>
    <property type="project" value="UniProtKB-KW"/>
</dbReference>
<feature type="chain" id="PRO_5035290569" evidence="7">
    <location>
        <begin position="29"/>
        <end position="167"/>
    </location>
</feature>
<dbReference type="SUPFAM" id="SSF54403">
    <property type="entry name" value="Cystatin/monellin"/>
    <property type="match status" value="1"/>
</dbReference>
<reference evidence="9" key="1">
    <citation type="journal article" date="2021" name="Evol. Appl.">
        <title>The genome of the Pyrenean desman and the effects of bottlenecks and inbreeding on the genomic landscape of an endangered species.</title>
        <authorList>
            <person name="Escoda L."/>
            <person name="Castresana J."/>
        </authorList>
    </citation>
    <scope>NUCLEOTIDE SEQUENCE</scope>
    <source>
        <strain evidence="9">IBE-C5619</strain>
    </source>
</reference>
<dbReference type="CDD" id="cd00042">
    <property type="entry name" value="CY"/>
    <property type="match status" value="1"/>
</dbReference>
<comment type="subcellular location">
    <subcellularLocation>
        <location evidence="1">Secreted</location>
    </subcellularLocation>
</comment>